<dbReference type="Gene3D" id="1.20.1070.10">
    <property type="entry name" value="Rhodopsin 7-helix transmembrane proteins"/>
    <property type="match status" value="1"/>
</dbReference>
<evidence type="ECO:0000256" key="3">
    <source>
        <dbReference type="ARBA" id="ARBA00022989"/>
    </source>
</evidence>
<dbReference type="PANTHER" id="PTHR23112">
    <property type="entry name" value="G PROTEIN-COUPLED RECEPTOR 157-RELATED"/>
    <property type="match status" value="1"/>
</dbReference>
<dbReference type="PANTHER" id="PTHR23112:SF36">
    <property type="entry name" value="SI:DKEY-30C15.2 PROTEIN"/>
    <property type="match status" value="1"/>
</dbReference>
<feature type="transmembrane region" description="Helical" evidence="5">
    <location>
        <begin position="9"/>
        <end position="31"/>
    </location>
</feature>
<evidence type="ECO:0000313" key="6">
    <source>
        <dbReference type="EMBL" id="CEK50547.1"/>
    </source>
</evidence>
<protein>
    <recommendedName>
        <fullName evidence="7">G-protein coupled receptors family 1 profile domain-containing protein</fullName>
    </recommendedName>
</protein>
<dbReference type="GO" id="GO:0007189">
    <property type="term" value="P:adenylate cyclase-activating G protein-coupled receptor signaling pathway"/>
    <property type="evidence" value="ECO:0007669"/>
    <property type="project" value="TreeGrafter"/>
</dbReference>
<keyword evidence="2 5" id="KW-0812">Transmembrane</keyword>
<dbReference type="EMBL" id="HACG01003682">
    <property type="protein sequence ID" value="CEK50547.1"/>
    <property type="molecule type" value="Transcribed_RNA"/>
</dbReference>
<reference evidence="6" key="1">
    <citation type="submission" date="2014-12" db="EMBL/GenBank/DDBJ databases">
        <title>Insight into the proteome of Arion vulgaris.</title>
        <authorList>
            <person name="Aradska J."/>
            <person name="Bulat T."/>
            <person name="Smidak R."/>
            <person name="Sarate P."/>
            <person name="Gangsoo J."/>
            <person name="Sialana F."/>
            <person name="Bilban M."/>
            <person name="Lubec G."/>
        </authorList>
    </citation>
    <scope>NUCLEOTIDE SEQUENCE</scope>
    <source>
        <tissue evidence="6">Skin</tissue>
    </source>
</reference>
<evidence type="ECO:0000256" key="2">
    <source>
        <dbReference type="ARBA" id="ARBA00022692"/>
    </source>
</evidence>
<keyword evidence="3 5" id="KW-1133">Transmembrane helix</keyword>
<feature type="non-terminal residue" evidence="6">
    <location>
        <position position="79"/>
    </location>
</feature>
<evidence type="ECO:0000256" key="4">
    <source>
        <dbReference type="ARBA" id="ARBA00023136"/>
    </source>
</evidence>
<evidence type="ECO:0000256" key="1">
    <source>
        <dbReference type="ARBA" id="ARBA00004141"/>
    </source>
</evidence>
<feature type="transmembrane region" description="Helical" evidence="5">
    <location>
        <begin position="43"/>
        <end position="63"/>
    </location>
</feature>
<evidence type="ECO:0000256" key="5">
    <source>
        <dbReference type="SAM" id="Phobius"/>
    </source>
</evidence>
<dbReference type="GO" id="GO:0005886">
    <property type="term" value="C:plasma membrane"/>
    <property type="evidence" value="ECO:0007669"/>
    <property type="project" value="TreeGrafter"/>
</dbReference>
<dbReference type="SUPFAM" id="SSF81321">
    <property type="entry name" value="Family A G protein-coupled receptor-like"/>
    <property type="match status" value="1"/>
</dbReference>
<keyword evidence="4 5" id="KW-0472">Membrane</keyword>
<dbReference type="GO" id="GO:0004930">
    <property type="term" value="F:G protein-coupled receptor activity"/>
    <property type="evidence" value="ECO:0007669"/>
    <property type="project" value="TreeGrafter"/>
</dbReference>
<accession>A0A0B6Y2N2</accession>
<dbReference type="AlphaFoldDB" id="A0A0B6Y2N2"/>
<proteinExistence type="predicted"/>
<name>A0A0B6Y2N2_9EUPU</name>
<organism evidence="6">
    <name type="scientific">Arion vulgaris</name>
    <dbReference type="NCBI Taxonomy" id="1028688"/>
    <lineage>
        <taxon>Eukaryota</taxon>
        <taxon>Metazoa</taxon>
        <taxon>Spiralia</taxon>
        <taxon>Lophotrochozoa</taxon>
        <taxon>Mollusca</taxon>
        <taxon>Gastropoda</taxon>
        <taxon>Heterobranchia</taxon>
        <taxon>Euthyneura</taxon>
        <taxon>Panpulmonata</taxon>
        <taxon>Eupulmonata</taxon>
        <taxon>Stylommatophora</taxon>
        <taxon>Helicina</taxon>
        <taxon>Arionoidea</taxon>
        <taxon>Arionidae</taxon>
        <taxon>Arion</taxon>
    </lineage>
</organism>
<sequence>ESLLRRKTCFYQAVFFVCWIPAIIVGFSSFSKDYTVSRFYPGLVIQIILGPVQGLLNSIVYGWKRDSFRRALTERASLL</sequence>
<feature type="non-terminal residue" evidence="6">
    <location>
        <position position="1"/>
    </location>
</feature>
<gene>
    <name evidence="6" type="primary">ORF11069</name>
</gene>
<comment type="subcellular location">
    <subcellularLocation>
        <location evidence="1">Membrane</location>
        <topology evidence="1">Multi-pass membrane protein</topology>
    </subcellularLocation>
</comment>
<evidence type="ECO:0008006" key="7">
    <source>
        <dbReference type="Google" id="ProtNLM"/>
    </source>
</evidence>